<evidence type="ECO:0000256" key="14">
    <source>
        <dbReference type="SAM" id="MobiDB-lite"/>
    </source>
</evidence>
<dbReference type="InterPro" id="IPR035463">
    <property type="entry name" value="Pex13"/>
</dbReference>
<gene>
    <name evidence="16" type="primary">Pex13</name>
    <name evidence="16" type="ORF">GZH46_02582</name>
</gene>
<keyword evidence="4" id="KW-0812">Transmembrane</keyword>
<keyword evidence="9" id="KW-0576">Peroxisome</keyword>
<feature type="domain" description="SH3" evidence="15">
    <location>
        <begin position="252"/>
        <end position="316"/>
    </location>
</feature>
<evidence type="ECO:0000256" key="10">
    <source>
        <dbReference type="ARBA" id="ARBA00029693"/>
    </source>
</evidence>
<evidence type="ECO:0000313" key="16">
    <source>
        <dbReference type="EMBL" id="KAG9508913.1"/>
    </source>
</evidence>
<accession>A0ABQ7S678</accession>
<keyword evidence="8" id="KW-0472">Membrane</keyword>
<dbReference type="PANTHER" id="PTHR19332:SF1">
    <property type="entry name" value="PEROXISOMAL MEMBRANE PROTEIN PEX13"/>
    <property type="match status" value="1"/>
</dbReference>
<dbReference type="InterPro" id="IPR001452">
    <property type="entry name" value="SH3_domain"/>
</dbReference>
<dbReference type="CDD" id="cd11864">
    <property type="entry name" value="SH3_PEX13_eumet"/>
    <property type="match status" value="1"/>
</dbReference>
<evidence type="ECO:0000256" key="2">
    <source>
        <dbReference type="ARBA" id="ARBA00022443"/>
    </source>
</evidence>
<evidence type="ECO:0000256" key="13">
    <source>
        <dbReference type="PROSITE-ProRule" id="PRU00192"/>
    </source>
</evidence>
<dbReference type="SUPFAM" id="SSF50044">
    <property type="entry name" value="SH3-domain"/>
    <property type="match status" value="1"/>
</dbReference>
<evidence type="ECO:0000256" key="7">
    <source>
        <dbReference type="ARBA" id="ARBA00023010"/>
    </source>
</evidence>
<evidence type="ECO:0000259" key="15">
    <source>
        <dbReference type="PROSITE" id="PS50002"/>
    </source>
</evidence>
<dbReference type="Pfam" id="PF07653">
    <property type="entry name" value="SH3_2"/>
    <property type="match status" value="1"/>
</dbReference>
<reference evidence="16 17" key="1">
    <citation type="submission" date="2020-10" db="EMBL/GenBank/DDBJ databases">
        <authorList>
            <person name="Klimov P.B."/>
            <person name="Dyachkov S.M."/>
            <person name="Chetverikov P.E."/>
        </authorList>
    </citation>
    <scope>NUCLEOTIDE SEQUENCE [LARGE SCALE GENOMIC DNA]</scope>
    <source>
        <strain evidence="16">BMOC 18-1129-001#AD2665</strain>
        <tissue evidence="16">Entire mites</tissue>
    </source>
</reference>
<dbReference type="SMART" id="SM00326">
    <property type="entry name" value="SH3"/>
    <property type="match status" value="1"/>
</dbReference>
<evidence type="ECO:0000256" key="8">
    <source>
        <dbReference type="ARBA" id="ARBA00023136"/>
    </source>
</evidence>
<dbReference type="EMBL" id="JAIFTH010000827">
    <property type="protein sequence ID" value="KAG9508913.1"/>
    <property type="molecule type" value="Genomic_DNA"/>
</dbReference>
<keyword evidence="7" id="KW-0811">Translocation</keyword>
<dbReference type="Proteomes" id="UP000825002">
    <property type="component" value="Unassembled WGS sequence"/>
</dbReference>
<sequence>MSTPIDETQLPPPVPPRPNQRQVDVHPYNEVSQVYQRQPFGMGPYGVMGPTPFMSPYGASPYQPFTNPFMAGTAIGNTNQSGAGSHIDFIRMAEENSRQAFQSIESIVQAFSSVSMMLESTYFAVHSSFRAVLGVAEHVTRLRDHLSSIMSAMAILKTLRWFLRRILYMLNLVNENPSVEMAWTDSVSEAQHVTGLDAIVNPALRDRSSWPIIMFLGVVFGTPWLIWRLVNRVAPAQGLKAASPTKWITEEDDHYVAEALHEFKAEQPNEISLSTNQRVIIAPKDLQPKVSNWILATTDGKKTGLVPLNYVKIVKFVSLRDQHDKKVENNGTI</sequence>
<evidence type="ECO:0000256" key="6">
    <source>
        <dbReference type="ARBA" id="ARBA00022989"/>
    </source>
</evidence>
<evidence type="ECO:0000256" key="1">
    <source>
        <dbReference type="ARBA" id="ARBA00006033"/>
    </source>
</evidence>
<feature type="non-terminal residue" evidence="16">
    <location>
        <position position="1"/>
    </location>
</feature>
<evidence type="ECO:0000256" key="11">
    <source>
        <dbReference type="ARBA" id="ARBA00034535"/>
    </source>
</evidence>
<evidence type="ECO:0000256" key="4">
    <source>
        <dbReference type="ARBA" id="ARBA00022692"/>
    </source>
</evidence>
<evidence type="ECO:0000256" key="3">
    <source>
        <dbReference type="ARBA" id="ARBA00022448"/>
    </source>
</evidence>
<keyword evidence="5" id="KW-0653">Protein transport</keyword>
<organism evidence="16 17">
    <name type="scientific">Fragariocoptes setiger</name>
    <dbReference type="NCBI Taxonomy" id="1670756"/>
    <lineage>
        <taxon>Eukaryota</taxon>
        <taxon>Metazoa</taxon>
        <taxon>Ecdysozoa</taxon>
        <taxon>Arthropoda</taxon>
        <taxon>Chelicerata</taxon>
        <taxon>Arachnida</taxon>
        <taxon>Acari</taxon>
        <taxon>Acariformes</taxon>
        <taxon>Trombidiformes</taxon>
        <taxon>Prostigmata</taxon>
        <taxon>Eupodina</taxon>
        <taxon>Eriophyoidea</taxon>
        <taxon>Phytoptidae</taxon>
        <taxon>Fragariocoptes</taxon>
    </lineage>
</organism>
<proteinExistence type="inferred from homology"/>
<keyword evidence="17" id="KW-1185">Reference proteome</keyword>
<evidence type="ECO:0000256" key="9">
    <source>
        <dbReference type="ARBA" id="ARBA00023140"/>
    </source>
</evidence>
<comment type="similarity">
    <text evidence="1">Belongs to the peroxin-13 family.</text>
</comment>
<dbReference type="Gene3D" id="2.30.30.40">
    <property type="entry name" value="SH3 Domains"/>
    <property type="match status" value="1"/>
</dbReference>
<evidence type="ECO:0000256" key="5">
    <source>
        <dbReference type="ARBA" id="ARBA00022927"/>
    </source>
</evidence>
<comment type="caution">
    <text evidence="16">The sequence shown here is derived from an EMBL/GenBank/DDBJ whole genome shotgun (WGS) entry which is preliminary data.</text>
</comment>
<dbReference type="Pfam" id="PF04088">
    <property type="entry name" value="Peroxin-13_N"/>
    <property type="match status" value="1"/>
</dbReference>
<dbReference type="InterPro" id="IPR007223">
    <property type="entry name" value="Peroxin-13_N"/>
</dbReference>
<evidence type="ECO:0000313" key="17">
    <source>
        <dbReference type="Proteomes" id="UP000825002"/>
    </source>
</evidence>
<keyword evidence="3" id="KW-0813">Transport</keyword>
<dbReference type="InterPro" id="IPR036028">
    <property type="entry name" value="SH3-like_dom_sf"/>
</dbReference>
<feature type="region of interest" description="Disordered" evidence="14">
    <location>
        <begin position="1"/>
        <end position="22"/>
    </location>
</feature>
<dbReference type="PANTHER" id="PTHR19332">
    <property type="entry name" value="PEROXISOMAL MEMBRANE PROTEIN PEX13"/>
    <property type="match status" value="1"/>
</dbReference>
<dbReference type="PROSITE" id="PS50002">
    <property type="entry name" value="SH3"/>
    <property type="match status" value="1"/>
</dbReference>
<comment type="subcellular location">
    <subcellularLocation>
        <location evidence="12">Peroxisome membrane</location>
    </subcellularLocation>
</comment>
<keyword evidence="6" id="KW-1133">Transmembrane helix</keyword>
<name>A0ABQ7S678_9ACAR</name>
<keyword evidence="2 13" id="KW-0728">SH3 domain</keyword>
<evidence type="ECO:0000256" key="12">
    <source>
        <dbReference type="ARBA" id="ARBA00046271"/>
    </source>
</evidence>
<protein>
    <recommendedName>
        <fullName evidence="11">Peroxisomal membrane protein PEX13</fullName>
    </recommendedName>
    <alternativeName>
        <fullName evidence="10">Peroxin-13</fullName>
    </alternativeName>
</protein>